<evidence type="ECO:0000313" key="4">
    <source>
        <dbReference type="Proteomes" id="UP001187192"/>
    </source>
</evidence>
<proteinExistence type="predicted"/>
<accession>A0AA88DTP1</accession>
<dbReference type="EMBL" id="BTGU01000111">
    <property type="protein sequence ID" value="GMN61419.1"/>
    <property type="molecule type" value="Genomic_DNA"/>
</dbReference>
<name>A0AA88DTP1_FICCA</name>
<sequence length="46" mass="4992">MCKPWLAKEARLGSLECWFIKAKPRGVASSSGRSRCASLSLPKVQG</sequence>
<dbReference type="Proteomes" id="UP001187192">
    <property type="component" value="Unassembled WGS sequence"/>
</dbReference>
<dbReference type="EMBL" id="BTGU01000111">
    <property type="protein sequence ID" value="GMN61422.1"/>
    <property type="molecule type" value="Genomic_DNA"/>
</dbReference>
<keyword evidence="4" id="KW-1185">Reference proteome</keyword>
<evidence type="ECO:0000313" key="3">
    <source>
        <dbReference type="EMBL" id="GMN61422.1"/>
    </source>
</evidence>
<evidence type="ECO:0000313" key="2">
    <source>
        <dbReference type="EMBL" id="GMN61419.1"/>
    </source>
</evidence>
<reference evidence="2" key="1">
    <citation type="submission" date="2023-07" db="EMBL/GenBank/DDBJ databases">
        <title>draft genome sequence of fig (Ficus carica).</title>
        <authorList>
            <person name="Takahashi T."/>
            <person name="Nishimura K."/>
        </authorList>
    </citation>
    <scope>NUCLEOTIDE SEQUENCE</scope>
</reference>
<feature type="region of interest" description="Disordered" evidence="1">
    <location>
        <begin position="27"/>
        <end position="46"/>
    </location>
</feature>
<comment type="caution">
    <text evidence="2">The sequence shown here is derived from an EMBL/GenBank/DDBJ whole genome shotgun (WGS) entry which is preliminary data.</text>
</comment>
<protein>
    <submittedName>
        <fullName evidence="2">Uncharacterized protein</fullName>
    </submittedName>
</protein>
<evidence type="ECO:0000256" key="1">
    <source>
        <dbReference type="SAM" id="MobiDB-lite"/>
    </source>
</evidence>
<gene>
    <name evidence="2" type="ORF">TIFTF001_030504</name>
    <name evidence="3" type="ORF">TIFTF001_030505</name>
</gene>
<feature type="compositionally biased region" description="Low complexity" evidence="1">
    <location>
        <begin position="28"/>
        <end position="46"/>
    </location>
</feature>
<dbReference type="AlphaFoldDB" id="A0AA88DTP1"/>
<organism evidence="2 4">
    <name type="scientific">Ficus carica</name>
    <name type="common">Common fig</name>
    <dbReference type="NCBI Taxonomy" id="3494"/>
    <lineage>
        <taxon>Eukaryota</taxon>
        <taxon>Viridiplantae</taxon>
        <taxon>Streptophyta</taxon>
        <taxon>Embryophyta</taxon>
        <taxon>Tracheophyta</taxon>
        <taxon>Spermatophyta</taxon>
        <taxon>Magnoliopsida</taxon>
        <taxon>eudicotyledons</taxon>
        <taxon>Gunneridae</taxon>
        <taxon>Pentapetalae</taxon>
        <taxon>rosids</taxon>
        <taxon>fabids</taxon>
        <taxon>Rosales</taxon>
        <taxon>Moraceae</taxon>
        <taxon>Ficeae</taxon>
        <taxon>Ficus</taxon>
    </lineage>
</organism>